<feature type="compositionally biased region" description="Polar residues" evidence="1">
    <location>
        <begin position="59"/>
        <end position="76"/>
    </location>
</feature>
<dbReference type="AlphaFoldDB" id="A0A816THX2"/>
<dbReference type="Proteomes" id="UP000663856">
    <property type="component" value="Unassembled WGS sequence"/>
</dbReference>
<reference evidence="2" key="1">
    <citation type="submission" date="2021-02" db="EMBL/GenBank/DDBJ databases">
        <authorList>
            <person name="Nowell W R."/>
        </authorList>
    </citation>
    <scope>NUCLEOTIDE SEQUENCE</scope>
</reference>
<feature type="non-terminal residue" evidence="2">
    <location>
        <position position="1"/>
    </location>
</feature>
<gene>
    <name evidence="3" type="ORF">OVN521_LOCUS30685</name>
    <name evidence="2" type="ORF">WKI299_LOCUS20319</name>
</gene>
<feature type="compositionally biased region" description="Polar residues" evidence="1">
    <location>
        <begin position="32"/>
        <end position="46"/>
    </location>
</feature>
<dbReference type="Proteomes" id="UP000663866">
    <property type="component" value="Unassembled WGS sequence"/>
</dbReference>
<feature type="region of interest" description="Disordered" evidence="1">
    <location>
        <begin position="15"/>
        <end position="76"/>
    </location>
</feature>
<keyword evidence="5" id="KW-1185">Reference proteome</keyword>
<dbReference type="EMBL" id="CAJNRF010008437">
    <property type="protein sequence ID" value="CAF2101479.1"/>
    <property type="molecule type" value="Genomic_DNA"/>
</dbReference>
<comment type="caution">
    <text evidence="2">The sequence shown here is derived from an EMBL/GenBank/DDBJ whole genome shotgun (WGS) entry which is preliminary data.</text>
</comment>
<evidence type="ECO:0000313" key="3">
    <source>
        <dbReference type="EMBL" id="CAF4284221.1"/>
    </source>
</evidence>
<evidence type="ECO:0000313" key="2">
    <source>
        <dbReference type="EMBL" id="CAF2101479.1"/>
    </source>
</evidence>
<organism evidence="2 4">
    <name type="scientific">Rotaria magnacalcarata</name>
    <dbReference type="NCBI Taxonomy" id="392030"/>
    <lineage>
        <taxon>Eukaryota</taxon>
        <taxon>Metazoa</taxon>
        <taxon>Spiralia</taxon>
        <taxon>Gnathifera</taxon>
        <taxon>Rotifera</taxon>
        <taxon>Eurotatoria</taxon>
        <taxon>Bdelloidea</taxon>
        <taxon>Philodinida</taxon>
        <taxon>Philodinidae</taxon>
        <taxon>Rotaria</taxon>
    </lineage>
</organism>
<accession>A0A816THX2</accession>
<feature type="non-terminal residue" evidence="2">
    <location>
        <position position="76"/>
    </location>
</feature>
<name>A0A816THX2_9BILA</name>
<evidence type="ECO:0000313" key="5">
    <source>
        <dbReference type="Proteomes" id="UP000663866"/>
    </source>
</evidence>
<sequence>AQSVTNLVRIYAEATATSQQQQQQQQKRRSESIASTGRSESIASTGRSDELTKIFEQATHLSQHRTSSASTSKRPS</sequence>
<protein>
    <submittedName>
        <fullName evidence="2">Uncharacterized protein</fullName>
    </submittedName>
</protein>
<dbReference type="EMBL" id="CAJOBG010011415">
    <property type="protein sequence ID" value="CAF4284221.1"/>
    <property type="molecule type" value="Genomic_DNA"/>
</dbReference>
<proteinExistence type="predicted"/>
<evidence type="ECO:0000256" key="1">
    <source>
        <dbReference type="SAM" id="MobiDB-lite"/>
    </source>
</evidence>
<evidence type="ECO:0000313" key="4">
    <source>
        <dbReference type="Proteomes" id="UP000663856"/>
    </source>
</evidence>